<name>A0AAW7XCM1_9GAMM</name>
<evidence type="ECO:0000256" key="6">
    <source>
        <dbReference type="SAM" id="SignalP"/>
    </source>
</evidence>
<dbReference type="Pfam" id="PF02837">
    <property type="entry name" value="Glyco_hydro_2_N"/>
    <property type="match status" value="1"/>
</dbReference>
<dbReference type="PANTHER" id="PTHR10066">
    <property type="entry name" value="BETA-GLUCURONIDASE"/>
    <property type="match status" value="1"/>
</dbReference>
<sequence length="607" mass="68721">MSFKRFLSTASLVCTALFASANGFAIDYVQNALARENISLNGQWNRIIDPYENGYYNHRYQPHTTEGYFKNAQMKTPSDLIEYNFATADKIQVPGDWNTQEEQLFLYEGTVWYQKDFALTKQADKRYIVHFGAVNYQAMVYINGVKVGSHEGGFTSFQFDITDYVKQGENSIVVKADNRRERNQIPTVNTDWWNYGGITRSVAILELPATYVEDYTVQLSGSDTTAIVAKVALAGSNVKQGGSVKVSIPELNIQEVITLNKKGEGQITAKANPQLWTPEAPKLYDVTIAFNGELIRDRIGFRTIAVDGEDILLNGKSVFLRGISIHEESPLHDGRAWNEDDARTLLRWAKELGCNFVRLAHYPHNETMVKMADEMGLLVWSEIPVYWTVMFEDKAVYAKAEKQLTEMITRDKNRASIILWSMANETPSHKARLTFITKLAKKARSLDDTRLITAAMDTQGNTANGKIIDDPLVAAMDVIGVNSYCGWYGGTPESCGNILWESKYNKPVIVSEFGAGALQGLHGDKDERWTEEYQASVYEHNIAMLEKMTALRGATPWILKDFRSPRRPLPDIQDFWNRKGLLSEQGIRKKAWYLLNAYYSKKEESSN</sequence>
<comment type="similarity">
    <text evidence="1">Belongs to the glycosyl hydrolase 2 family.</text>
</comment>
<evidence type="ECO:0000259" key="8">
    <source>
        <dbReference type="Pfam" id="PF02836"/>
    </source>
</evidence>
<feature type="signal peptide" evidence="6">
    <location>
        <begin position="1"/>
        <end position="25"/>
    </location>
</feature>
<reference evidence="10" key="1">
    <citation type="submission" date="2023-07" db="EMBL/GenBank/DDBJ databases">
        <title>Genome content predicts the carbon catabolic preferences of heterotrophic bacteria.</title>
        <authorList>
            <person name="Gralka M."/>
        </authorList>
    </citation>
    <scope>NUCLEOTIDE SEQUENCE</scope>
    <source>
        <strain evidence="10">I3M17_2</strain>
    </source>
</reference>
<dbReference type="Gene3D" id="2.60.40.10">
    <property type="entry name" value="Immunoglobulins"/>
    <property type="match status" value="1"/>
</dbReference>
<comment type="caution">
    <text evidence="10">The sequence shown here is derived from an EMBL/GenBank/DDBJ whole genome shotgun (WGS) entry which is preliminary data.</text>
</comment>
<dbReference type="InterPro" id="IPR006101">
    <property type="entry name" value="Glyco_hydro_2"/>
</dbReference>
<dbReference type="Pfam" id="PF00703">
    <property type="entry name" value="Glyco_hydro_2"/>
    <property type="match status" value="1"/>
</dbReference>
<dbReference type="EC" id="3.2.1.31" evidence="2"/>
<dbReference type="AlphaFoldDB" id="A0AAW7XCM1"/>
<keyword evidence="4 10" id="KW-0378">Hydrolase</keyword>
<organism evidence="10 11">
    <name type="scientific">Saccharophagus degradans</name>
    <dbReference type="NCBI Taxonomy" id="86304"/>
    <lineage>
        <taxon>Bacteria</taxon>
        <taxon>Pseudomonadati</taxon>
        <taxon>Pseudomonadota</taxon>
        <taxon>Gammaproteobacteria</taxon>
        <taxon>Cellvibrionales</taxon>
        <taxon>Cellvibrionaceae</taxon>
        <taxon>Saccharophagus</taxon>
    </lineage>
</organism>
<dbReference type="GO" id="GO:0005975">
    <property type="term" value="P:carbohydrate metabolic process"/>
    <property type="evidence" value="ECO:0007669"/>
    <property type="project" value="InterPro"/>
</dbReference>
<dbReference type="PRINTS" id="PR00132">
    <property type="entry name" value="GLHYDRLASE2"/>
</dbReference>
<dbReference type="Proteomes" id="UP001169760">
    <property type="component" value="Unassembled WGS sequence"/>
</dbReference>
<dbReference type="InterPro" id="IPR036156">
    <property type="entry name" value="Beta-gal/glucu_dom_sf"/>
</dbReference>
<dbReference type="PANTHER" id="PTHR10066:SF67">
    <property type="entry name" value="BETA-GLUCURONIDASE"/>
    <property type="match status" value="1"/>
</dbReference>
<evidence type="ECO:0000313" key="11">
    <source>
        <dbReference type="Proteomes" id="UP001169760"/>
    </source>
</evidence>
<dbReference type="Gene3D" id="3.20.20.80">
    <property type="entry name" value="Glycosidases"/>
    <property type="match status" value="1"/>
</dbReference>
<dbReference type="EMBL" id="JAUOPB010000016">
    <property type="protein sequence ID" value="MDO6424612.1"/>
    <property type="molecule type" value="Genomic_DNA"/>
</dbReference>
<dbReference type="GO" id="GO:0030246">
    <property type="term" value="F:carbohydrate binding"/>
    <property type="evidence" value="ECO:0007669"/>
    <property type="project" value="TreeGrafter"/>
</dbReference>
<keyword evidence="6" id="KW-0732">Signal</keyword>
<dbReference type="GO" id="GO:0004566">
    <property type="term" value="F:beta-glucuronidase activity"/>
    <property type="evidence" value="ECO:0007669"/>
    <property type="project" value="UniProtKB-EC"/>
</dbReference>
<dbReference type="InterPro" id="IPR013783">
    <property type="entry name" value="Ig-like_fold"/>
</dbReference>
<dbReference type="RefSeq" id="WP_303493851.1">
    <property type="nucleotide sequence ID" value="NZ_JAUOPB010000016.1"/>
</dbReference>
<dbReference type="GO" id="GO:0019391">
    <property type="term" value="P:glucuronoside catabolic process"/>
    <property type="evidence" value="ECO:0007669"/>
    <property type="project" value="TreeGrafter"/>
</dbReference>
<dbReference type="InterPro" id="IPR017853">
    <property type="entry name" value="GH"/>
</dbReference>
<evidence type="ECO:0000256" key="2">
    <source>
        <dbReference type="ARBA" id="ARBA00012761"/>
    </source>
</evidence>
<dbReference type="InterPro" id="IPR006103">
    <property type="entry name" value="Glyco_hydro_2_cat"/>
</dbReference>
<accession>A0AAW7XCM1</accession>
<evidence type="ECO:0000259" key="7">
    <source>
        <dbReference type="Pfam" id="PF00703"/>
    </source>
</evidence>
<dbReference type="SUPFAM" id="SSF51445">
    <property type="entry name" value="(Trans)glycosidases"/>
    <property type="match status" value="1"/>
</dbReference>
<feature type="domain" description="Glycoside hydrolase family 2 catalytic" evidence="8">
    <location>
        <begin position="304"/>
        <end position="562"/>
    </location>
</feature>
<dbReference type="InterPro" id="IPR008979">
    <property type="entry name" value="Galactose-bd-like_sf"/>
</dbReference>
<keyword evidence="5" id="KW-0326">Glycosidase</keyword>
<protein>
    <recommendedName>
        <fullName evidence="3">Beta-glucuronidase</fullName>
        <ecNumber evidence="2">3.2.1.31</ecNumber>
    </recommendedName>
</protein>
<feature type="domain" description="Glycosyl hydrolases family 2 sugar binding" evidence="9">
    <location>
        <begin position="75"/>
        <end position="208"/>
    </location>
</feature>
<evidence type="ECO:0000256" key="5">
    <source>
        <dbReference type="ARBA" id="ARBA00023295"/>
    </source>
</evidence>
<dbReference type="SUPFAM" id="SSF49303">
    <property type="entry name" value="beta-Galactosidase/glucuronidase domain"/>
    <property type="match status" value="1"/>
</dbReference>
<dbReference type="InterPro" id="IPR006102">
    <property type="entry name" value="Ig-like_GH2"/>
</dbReference>
<dbReference type="PROSITE" id="PS00608">
    <property type="entry name" value="GLYCOSYL_HYDROL_F2_2"/>
    <property type="match status" value="1"/>
</dbReference>
<feature type="domain" description="Glycoside hydrolase family 2 immunoglobulin-like beta-sandwich" evidence="7">
    <location>
        <begin position="210"/>
        <end position="302"/>
    </location>
</feature>
<evidence type="ECO:0000256" key="3">
    <source>
        <dbReference type="ARBA" id="ARBA00016205"/>
    </source>
</evidence>
<evidence type="ECO:0000259" key="9">
    <source>
        <dbReference type="Pfam" id="PF02837"/>
    </source>
</evidence>
<dbReference type="InterPro" id="IPR023232">
    <property type="entry name" value="Glyco_hydro_2_AS"/>
</dbReference>
<evidence type="ECO:0000256" key="4">
    <source>
        <dbReference type="ARBA" id="ARBA00022801"/>
    </source>
</evidence>
<dbReference type="SUPFAM" id="SSF49785">
    <property type="entry name" value="Galactose-binding domain-like"/>
    <property type="match status" value="1"/>
</dbReference>
<evidence type="ECO:0000256" key="1">
    <source>
        <dbReference type="ARBA" id="ARBA00007401"/>
    </source>
</evidence>
<dbReference type="InterPro" id="IPR006104">
    <property type="entry name" value="Glyco_hydro_2_N"/>
</dbReference>
<evidence type="ECO:0000313" key="10">
    <source>
        <dbReference type="EMBL" id="MDO6424612.1"/>
    </source>
</evidence>
<dbReference type="Gene3D" id="2.60.120.260">
    <property type="entry name" value="Galactose-binding domain-like"/>
    <property type="match status" value="1"/>
</dbReference>
<feature type="chain" id="PRO_5043566590" description="Beta-glucuronidase" evidence="6">
    <location>
        <begin position="26"/>
        <end position="607"/>
    </location>
</feature>
<proteinExistence type="inferred from homology"/>
<dbReference type="Pfam" id="PF02836">
    <property type="entry name" value="Glyco_hydro_2_C"/>
    <property type="match status" value="1"/>
</dbReference>
<gene>
    <name evidence="10" type="ORF">Q4521_19140</name>
</gene>